<evidence type="ECO:0000256" key="1">
    <source>
        <dbReference type="ARBA" id="ARBA00004834"/>
    </source>
</evidence>
<dbReference type="SUPFAM" id="SSF50370">
    <property type="entry name" value="Ricin B-like lectins"/>
    <property type="match status" value="1"/>
</dbReference>
<evidence type="ECO:0000256" key="5">
    <source>
        <dbReference type="PIRSR" id="PIRSR606710-1"/>
    </source>
</evidence>
<proteinExistence type="inferred from homology"/>
<comment type="similarity">
    <text evidence="2 7">Belongs to the glycosyl hydrolase 43 family.</text>
</comment>
<protein>
    <submittedName>
        <fullName evidence="10">Arabinan endo-1,5-alpha-L-arabinosidase</fullName>
    </submittedName>
</protein>
<gene>
    <name evidence="10" type="ORF">JCM15548_12480</name>
</gene>
<keyword evidence="4 7" id="KW-0326">Glycosidase</keyword>
<dbReference type="CDD" id="cd08998">
    <property type="entry name" value="GH43_Arb43a-like"/>
    <property type="match status" value="1"/>
</dbReference>
<evidence type="ECO:0000256" key="2">
    <source>
        <dbReference type="ARBA" id="ARBA00009865"/>
    </source>
</evidence>
<keyword evidence="11" id="KW-1185">Reference proteome</keyword>
<name>A0A0E9LXB1_9BACT</name>
<dbReference type="InterPro" id="IPR023296">
    <property type="entry name" value="Glyco_hydro_beta-prop_sf"/>
</dbReference>
<dbReference type="GO" id="GO:0005975">
    <property type="term" value="P:carbohydrate metabolic process"/>
    <property type="evidence" value="ECO:0007669"/>
    <property type="project" value="InterPro"/>
</dbReference>
<dbReference type="Gene3D" id="2.115.10.20">
    <property type="entry name" value="Glycosyl hydrolase domain, family 43"/>
    <property type="match status" value="1"/>
</dbReference>
<evidence type="ECO:0000256" key="3">
    <source>
        <dbReference type="ARBA" id="ARBA00022801"/>
    </source>
</evidence>
<keyword evidence="3 7" id="KW-0378">Hydrolase</keyword>
<dbReference type="InterPro" id="IPR035992">
    <property type="entry name" value="Ricin_B-like_lectins"/>
</dbReference>
<feature type="active site" description="Proton acceptor" evidence="5">
    <location>
        <position position="42"/>
    </location>
</feature>
<dbReference type="Gene3D" id="2.80.10.50">
    <property type="match status" value="1"/>
</dbReference>
<feature type="site" description="Important for catalytic activity, responsible for pKa modulation of the active site Glu and correct orientation of both the proton donor and substrate" evidence="6">
    <location>
        <position position="164"/>
    </location>
</feature>
<evidence type="ECO:0000256" key="7">
    <source>
        <dbReference type="RuleBase" id="RU361187"/>
    </source>
</evidence>
<evidence type="ECO:0000313" key="10">
    <source>
        <dbReference type="EMBL" id="GAO30222.1"/>
    </source>
</evidence>
<accession>A0A0E9LXB1</accession>
<dbReference type="PANTHER" id="PTHR43301:SF3">
    <property type="entry name" value="ARABINAN ENDO-1,5-ALPHA-L-ARABINOSIDASE A-RELATED"/>
    <property type="match status" value="1"/>
</dbReference>
<dbReference type="InterPro" id="IPR000772">
    <property type="entry name" value="Ricin_B_lectin"/>
</dbReference>
<reference evidence="10 11" key="1">
    <citation type="journal article" date="2015" name="Microbes Environ.">
        <title>Distribution and evolution of nitrogen fixation genes in the phylum bacteroidetes.</title>
        <authorList>
            <person name="Inoue J."/>
            <person name="Oshima K."/>
            <person name="Suda W."/>
            <person name="Sakamoto M."/>
            <person name="Iino T."/>
            <person name="Noda S."/>
            <person name="Hongoh Y."/>
            <person name="Hattori M."/>
            <person name="Ohkuma M."/>
        </authorList>
    </citation>
    <scope>NUCLEOTIDE SEQUENCE [LARGE SCALE GENOMIC DNA]</scope>
    <source>
        <strain evidence="10">JCM 15548</strain>
    </source>
</reference>
<evidence type="ECO:0000256" key="4">
    <source>
        <dbReference type="ARBA" id="ARBA00023295"/>
    </source>
</evidence>
<dbReference type="STRING" id="1236989.JCM15548_12480"/>
<dbReference type="Proteomes" id="UP000032900">
    <property type="component" value="Unassembled WGS sequence"/>
</dbReference>
<dbReference type="SUPFAM" id="SSF75005">
    <property type="entry name" value="Arabinanase/levansucrase/invertase"/>
    <property type="match status" value="1"/>
</dbReference>
<evidence type="ECO:0000313" key="11">
    <source>
        <dbReference type="Proteomes" id="UP000032900"/>
    </source>
</evidence>
<dbReference type="GO" id="GO:0004553">
    <property type="term" value="F:hydrolase activity, hydrolyzing O-glycosyl compounds"/>
    <property type="evidence" value="ECO:0007669"/>
    <property type="project" value="InterPro"/>
</dbReference>
<evidence type="ECO:0000259" key="9">
    <source>
        <dbReference type="Pfam" id="PF14200"/>
    </source>
</evidence>
<dbReference type="InterPro" id="IPR050727">
    <property type="entry name" value="GH43_arabinanases"/>
</dbReference>
<dbReference type="Pfam" id="PF14200">
    <property type="entry name" value="RicinB_lectin_2"/>
    <property type="match status" value="1"/>
</dbReference>
<dbReference type="EMBL" id="BAZW01000020">
    <property type="protein sequence ID" value="GAO30222.1"/>
    <property type="molecule type" value="Genomic_DNA"/>
</dbReference>
<sequence>MQASSTGKSIKSTSRLLKAGLLCLFFLAAVFMKLAAQGPVHDPSTIVKGDDDRYYVFSTGDGIYGLSSSNPQFTNHQEEPTPLDPNNHPTWIDSYVTDFGGNFWAPDLIYMEGYYYLYYSASSFGTSRSVIGVTRTPSLANPTWEDQGLVVSSNGSNTAINAIDPALMRDTDGKIWMSYGSYFGGIGVIEIDPSTGKTLGSLTKIAGGSHRDYEAPFILKNGSYYYLFINRGRCCQLLNSTYYVEVSRSTSITGPYSGVREFLPVQTGNIVGPGHIGYGEGVMSYHYYDGFSNGYPRLFTTTLEFVDGWPVAGPTGVEMAEINGQYALIASHSDKAVTMAATPPVNGTNIMQNTYVGDETQKFIITNEEGIWHSIKPANNTNLSFDVFEVSTENGANINLWEYWGNAQQFSFMVAPGGGYRSSTETATAVWMSPTPPMPMAPTFCNGAALKLRRNKPSDWLIFRLPDWRPKRPPKRWCIPIPRMDPLPFILMKTRPRQISSTFRGKKSLRQPFLPAKMKSTPN</sequence>
<feature type="region of interest" description="Disordered" evidence="8">
    <location>
        <begin position="504"/>
        <end position="523"/>
    </location>
</feature>
<dbReference type="AlphaFoldDB" id="A0A0E9LXB1"/>
<comment type="caution">
    <text evidence="10">The sequence shown here is derived from an EMBL/GenBank/DDBJ whole genome shotgun (WGS) entry which is preliminary data.</text>
</comment>
<dbReference type="Pfam" id="PF04616">
    <property type="entry name" value="Glyco_hydro_43"/>
    <property type="match status" value="1"/>
</dbReference>
<evidence type="ECO:0000256" key="8">
    <source>
        <dbReference type="SAM" id="MobiDB-lite"/>
    </source>
</evidence>
<feature type="active site" description="Proton donor" evidence="5">
    <location>
        <position position="214"/>
    </location>
</feature>
<feature type="domain" description="Ricin B lectin" evidence="9">
    <location>
        <begin position="323"/>
        <end position="401"/>
    </location>
</feature>
<comment type="pathway">
    <text evidence="1">Glycan metabolism; L-arabinan degradation.</text>
</comment>
<organism evidence="10 11">
    <name type="scientific">Geofilum rubicundum JCM 15548</name>
    <dbReference type="NCBI Taxonomy" id="1236989"/>
    <lineage>
        <taxon>Bacteria</taxon>
        <taxon>Pseudomonadati</taxon>
        <taxon>Bacteroidota</taxon>
        <taxon>Bacteroidia</taxon>
        <taxon>Marinilabiliales</taxon>
        <taxon>Marinilabiliaceae</taxon>
        <taxon>Geofilum</taxon>
    </lineage>
</organism>
<evidence type="ECO:0000256" key="6">
    <source>
        <dbReference type="PIRSR" id="PIRSR606710-2"/>
    </source>
</evidence>
<dbReference type="PANTHER" id="PTHR43301">
    <property type="entry name" value="ARABINAN ENDO-1,5-ALPHA-L-ARABINOSIDASE"/>
    <property type="match status" value="1"/>
</dbReference>
<dbReference type="InterPro" id="IPR006710">
    <property type="entry name" value="Glyco_hydro_43"/>
</dbReference>